<dbReference type="GO" id="GO:0016323">
    <property type="term" value="C:basolateral plasma membrane"/>
    <property type="evidence" value="ECO:0007669"/>
    <property type="project" value="TreeGrafter"/>
</dbReference>
<keyword evidence="6 8" id="KW-0472">Membrane</keyword>
<comment type="subcellular location">
    <subcellularLocation>
        <location evidence="1">Cell membrane</location>
        <topology evidence="1">Multi-pass membrane protein</topology>
    </subcellularLocation>
</comment>
<evidence type="ECO:0000259" key="9">
    <source>
        <dbReference type="PROSITE" id="PS51465"/>
    </source>
</evidence>
<dbReference type="InterPro" id="IPR036259">
    <property type="entry name" value="MFS_trans_sf"/>
</dbReference>
<gene>
    <name evidence="10" type="ORF">BSL78_05843</name>
</gene>
<dbReference type="GO" id="GO:0043252">
    <property type="term" value="P:sodium-independent organic anion transport"/>
    <property type="evidence" value="ECO:0007669"/>
    <property type="project" value="TreeGrafter"/>
</dbReference>
<sequence>MIVASVAVFGPKYIESMFSITAKNAALIIGLAVFPTSLLGCLLGGWLIKKYNWLFRGQIRMVLFSLGFSWICMLMLMLTCPNLPMVGVTRHYAAVNETISRDDINLTASCNVHCSCGDEYDPVCGESNEVIYYSACHAGCQLLNDDDIFNKVTFTMPYTRLCPEFPEIITFKKKGRWCEKSITIDVFTIDVITVYQGVSTALVLNKNLKL</sequence>
<evidence type="ECO:0000256" key="5">
    <source>
        <dbReference type="ARBA" id="ARBA00022989"/>
    </source>
</evidence>
<keyword evidence="3" id="KW-1003">Cell membrane</keyword>
<evidence type="ECO:0000256" key="3">
    <source>
        <dbReference type="ARBA" id="ARBA00022475"/>
    </source>
</evidence>
<evidence type="ECO:0000256" key="4">
    <source>
        <dbReference type="ARBA" id="ARBA00022692"/>
    </source>
</evidence>
<keyword evidence="11" id="KW-1185">Reference proteome</keyword>
<feature type="transmembrane region" description="Helical" evidence="8">
    <location>
        <begin position="59"/>
        <end position="78"/>
    </location>
</feature>
<evidence type="ECO:0000313" key="11">
    <source>
        <dbReference type="Proteomes" id="UP000230750"/>
    </source>
</evidence>
<keyword evidence="5 8" id="KW-1133">Transmembrane helix</keyword>
<proteinExistence type="inferred from homology"/>
<dbReference type="InterPro" id="IPR004156">
    <property type="entry name" value="OATP"/>
</dbReference>
<keyword evidence="7" id="KW-1015">Disulfide bond</keyword>
<dbReference type="InterPro" id="IPR002350">
    <property type="entry name" value="Kazal_dom"/>
</dbReference>
<dbReference type="AlphaFoldDB" id="A0A2G8LAI0"/>
<dbReference type="GO" id="GO:0015347">
    <property type="term" value="F:sodium-independent organic anion transmembrane transporter activity"/>
    <property type="evidence" value="ECO:0007669"/>
    <property type="project" value="TreeGrafter"/>
</dbReference>
<dbReference type="OrthoDB" id="5062115at2759"/>
<protein>
    <submittedName>
        <fullName evidence="10">Putative solute carrier organic anion transporter family member 4A1</fullName>
    </submittedName>
</protein>
<dbReference type="STRING" id="307972.A0A2G8LAI0"/>
<comment type="similarity">
    <text evidence="2">Belongs to the organo anion transporter (TC 2.A.60) family.</text>
</comment>
<comment type="caution">
    <text evidence="10">The sequence shown here is derived from an EMBL/GenBank/DDBJ whole genome shotgun (WGS) entry which is preliminary data.</text>
</comment>
<dbReference type="Gene3D" id="3.30.60.30">
    <property type="match status" value="1"/>
</dbReference>
<evidence type="ECO:0000256" key="8">
    <source>
        <dbReference type="SAM" id="Phobius"/>
    </source>
</evidence>
<dbReference type="PANTHER" id="PTHR11388:SF100">
    <property type="entry name" value="SOLUTE CARRIER ORGANIC ANION TRANSPORTER FAMILY MEMBER 4A1"/>
    <property type="match status" value="1"/>
</dbReference>
<dbReference type="InterPro" id="IPR036058">
    <property type="entry name" value="Kazal_dom_sf"/>
</dbReference>
<dbReference type="SUPFAM" id="SSF103473">
    <property type="entry name" value="MFS general substrate transporter"/>
    <property type="match status" value="1"/>
</dbReference>
<evidence type="ECO:0000313" key="10">
    <source>
        <dbReference type="EMBL" id="PIK57273.1"/>
    </source>
</evidence>
<name>A0A2G8LAI0_STIJA</name>
<reference evidence="10 11" key="1">
    <citation type="journal article" date="2017" name="PLoS Biol.">
        <title>The sea cucumber genome provides insights into morphological evolution and visceral regeneration.</title>
        <authorList>
            <person name="Zhang X."/>
            <person name="Sun L."/>
            <person name="Yuan J."/>
            <person name="Sun Y."/>
            <person name="Gao Y."/>
            <person name="Zhang L."/>
            <person name="Li S."/>
            <person name="Dai H."/>
            <person name="Hamel J.F."/>
            <person name="Liu C."/>
            <person name="Yu Y."/>
            <person name="Liu S."/>
            <person name="Lin W."/>
            <person name="Guo K."/>
            <person name="Jin S."/>
            <person name="Xu P."/>
            <person name="Storey K.B."/>
            <person name="Huan P."/>
            <person name="Zhang T."/>
            <person name="Zhou Y."/>
            <person name="Zhang J."/>
            <person name="Lin C."/>
            <person name="Li X."/>
            <person name="Xing L."/>
            <person name="Huo D."/>
            <person name="Sun M."/>
            <person name="Wang L."/>
            <person name="Mercier A."/>
            <person name="Li F."/>
            <person name="Yang H."/>
            <person name="Xiang J."/>
        </authorList>
    </citation>
    <scope>NUCLEOTIDE SEQUENCE [LARGE SCALE GENOMIC DNA]</scope>
    <source>
        <strain evidence="10">Shaxun</strain>
        <tissue evidence="10">Muscle</tissue>
    </source>
</reference>
<feature type="domain" description="Kazal-like" evidence="9">
    <location>
        <begin position="104"/>
        <end position="142"/>
    </location>
</feature>
<organism evidence="10 11">
    <name type="scientific">Stichopus japonicus</name>
    <name type="common">Sea cucumber</name>
    <dbReference type="NCBI Taxonomy" id="307972"/>
    <lineage>
        <taxon>Eukaryota</taxon>
        <taxon>Metazoa</taxon>
        <taxon>Echinodermata</taxon>
        <taxon>Eleutherozoa</taxon>
        <taxon>Echinozoa</taxon>
        <taxon>Holothuroidea</taxon>
        <taxon>Aspidochirotacea</taxon>
        <taxon>Aspidochirotida</taxon>
        <taxon>Stichopodidae</taxon>
        <taxon>Apostichopus</taxon>
    </lineage>
</organism>
<accession>A0A2G8LAI0</accession>
<dbReference type="Proteomes" id="UP000230750">
    <property type="component" value="Unassembled WGS sequence"/>
</dbReference>
<dbReference type="EMBL" id="MRZV01000148">
    <property type="protein sequence ID" value="PIK57273.1"/>
    <property type="molecule type" value="Genomic_DNA"/>
</dbReference>
<dbReference type="PANTHER" id="PTHR11388">
    <property type="entry name" value="ORGANIC ANION TRANSPORTER"/>
    <property type="match status" value="1"/>
</dbReference>
<evidence type="ECO:0000256" key="6">
    <source>
        <dbReference type="ARBA" id="ARBA00023136"/>
    </source>
</evidence>
<evidence type="ECO:0000256" key="1">
    <source>
        <dbReference type="ARBA" id="ARBA00004651"/>
    </source>
</evidence>
<feature type="transmembrane region" description="Helical" evidence="8">
    <location>
        <begin position="25"/>
        <end position="47"/>
    </location>
</feature>
<keyword evidence="4 8" id="KW-0812">Transmembrane</keyword>
<evidence type="ECO:0000256" key="2">
    <source>
        <dbReference type="ARBA" id="ARBA00009657"/>
    </source>
</evidence>
<evidence type="ECO:0000256" key="7">
    <source>
        <dbReference type="ARBA" id="ARBA00023157"/>
    </source>
</evidence>
<dbReference type="Pfam" id="PF03137">
    <property type="entry name" value="OATP"/>
    <property type="match status" value="1"/>
</dbReference>
<dbReference type="SUPFAM" id="SSF100895">
    <property type="entry name" value="Kazal-type serine protease inhibitors"/>
    <property type="match status" value="1"/>
</dbReference>
<dbReference type="PROSITE" id="PS51465">
    <property type="entry name" value="KAZAL_2"/>
    <property type="match status" value="1"/>
</dbReference>